<dbReference type="GO" id="GO:0020037">
    <property type="term" value="F:heme binding"/>
    <property type="evidence" value="ECO:0007669"/>
    <property type="project" value="TreeGrafter"/>
</dbReference>
<dbReference type="InterPro" id="IPR008331">
    <property type="entry name" value="Ferritin_DPS_dom"/>
</dbReference>
<evidence type="ECO:0000313" key="5">
    <source>
        <dbReference type="Proteomes" id="UP000035068"/>
    </source>
</evidence>
<dbReference type="PANTHER" id="PTHR30295">
    <property type="entry name" value="BACTERIOFERRITIN"/>
    <property type="match status" value="1"/>
</dbReference>
<keyword evidence="1" id="KW-0409">Iron storage</keyword>
<dbReference type="Pfam" id="PF00210">
    <property type="entry name" value="Ferritin"/>
    <property type="match status" value="1"/>
</dbReference>
<reference evidence="4 5" key="1">
    <citation type="submission" date="2014-12" db="EMBL/GenBank/DDBJ databases">
        <title>Genomes of Geoalkalibacter ferrihydriticus and Geoalkalibacter subterraneus, two haloalkaliphilic metal-reducing members of the Geobacteraceae.</title>
        <authorList>
            <person name="Badalamenti J.P."/>
            <person name="Torres C.I."/>
            <person name="Krajmalnik-Brown R."/>
            <person name="Bond D.R."/>
        </authorList>
    </citation>
    <scope>NUCLEOTIDE SEQUENCE [LARGE SCALE GENOMIC DNA]</scope>
    <source>
        <strain evidence="4 5">DSM 17813</strain>
    </source>
</reference>
<evidence type="ECO:0000256" key="1">
    <source>
        <dbReference type="ARBA" id="ARBA00022434"/>
    </source>
</evidence>
<proteinExistence type="predicted"/>
<organism evidence="4 5">
    <name type="scientific">Geoalkalibacter ferrihydriticus DSM 17813</name>
    <dbReference type="NCBI Taxonomy" id="1121915"/>
    <lineage>
        <taxon>Bacteria</taxon>
        <taxon>Pseudomonadati</taxon>
        <taxon>Thermodesulfobacteriota</taxon>
        <taxon>Desulfuromonadia</taxon>
        <taxon>Desulfuromonadales</taxon>
        <taxon>Geoalkalibacteraceae</taxon>
        <taxon>Geoalkalibacter</taxon>
    </lineage>
</organism>
<feature type="domain" description="Ferritin/DPS" evidence="3">
    <location>
        <begin position="10"/>
        <end position="135"/>
    </location>
</feature>
<dbReference type="GO" id="GO:0005829">
    <property type="term" value="C:cytosol"/>
    <property type="evidence" value="ECO:0007669"/>
    <property type="project" value="TreeGrafter"/>
</dbReference>
<dbReference type="Proteomes" id="UP000035068">
    <property type="component" value="Unassembled WGS sequence"/>
</dbReference>
<comment type="caution">
    <text evidence="4">The sequence shown here is derived from an EMBL/GenBank/DDBJ whole genome shotgun (WGS) entry which is preliminary data.</text>
</comment>
<dbReference type="PANTHER" id="PTHR30295:SF0">
    <property type="entry name" value="BACTERIOFERRITIN"/>
    <property type="match status" value="1"/>
</dbReference>
<gene>
    <name evidence="4" type="ORF">GFER_04060</name>
</gene>
<dbReference type="Gene3D" id="1.20.1260.10">
    <property type="match status" value="1"/>
</dbReference>
<evidence type="ECO:0000259" key="3">
    <source>
        <dbReference type="Pfam" id="PF00210"/>
    </source>
</evidence>
<dbReference type="RefSeq" id="WP_040096294.1">
    <property type="nucleotide sequence ID" value="NZ_JWJD01000001.1"/>
</dbReference>
<protein>
    <recommendedName>
        <fullName evidence="3">Ferritin/DPS domain-containing protein</fullName>
    </recommendedName>
</protein>
<dbReference type="GO" id="GO:0004322">
    <property type="term" value="F:ferroxidase activity"/>
    <property type="evidence" value="ECO:0007669"/>
    <property type="project" value="TreeGrafter"/>
</dbReference>
<dbReference type="SUPFAM" id="SSF47240">
    <property type="entry name" value="Ferritin-like"/>
    <property type="match status" value="1"/>
</dbReference>
<dbReference type="CDD" id="cd00657">
    <property type="entry name" value="Ferritin_like"/>
    <property type="match status" value="1"/>
</dbReference>
<keyword evidence="5" id="KW-1185">Reference proteome</keyword>
<evidence type="ECO:0000313" key="4">
    <source>
        <dbReference type="EMBL" id="KIH77819.1"/>
    </source>
</evidence>
<dbReference type="InterPro" id="IPR012347">
    <property type="entry name" value="Ferritin-like"/>
</dbReference>
<dbReference type="EMBL" id="JWJD01000001">
    <property type="protein sequence ID" value="KIH77819.1"/>
    <property type="molecule type" value="Genomic_DNA"/>
</dbReference>
<dbReference type="GO" id="GO:0006879">
    <property type="term" value="P:intracellular iron ion homeostasis"/>
    <property type="evidence" value="ECO:0007669"/>
    <property type="project" value="UniProtKB-KW"/>
</dbReference>
<dbReference type="GO" id="GO:0008199">
    <property type="term" value="F:ferric iron binding"/>
    <property type="evidence" value="ECO:0007669"/>
    <property type="project" value="InterPro"/>
</dbReference>
<dbReference type="InterPro" id="IPR009078">
    <property type="entry name" value="Ferritin-like_SF"/>
</dbReference>
<keyword evidence="2" id="KW-0408">Iron</keyword>
<dbReference type="AlphaFoldDB" id="A0A0C2DWI9"/>
<evidence type="ECO:0000256" key="2">
    <source>
        <dbReference type="ARBA" id="ARBA00023004"/>
    </source>
</evidence>
<accession>A0A0C2DWI9</accession>
<name>A0A0C2DWI9_9BACT</name>
<sequence>MNLTLDEFITLLNRDLRLEYLAVIQYSQHFGMLQPQAPNLGESLKDLAGEELAHALILAEQIRRLGGVPDVRTPGARTGSDACTLISQDQRGEKDAISRYRQRIAQAEKLGREPLAHILRTILAAEERHLEILEGLKKSVAAR</sequence>